<protein>
    <submittedName>
        <fullName evidence="2">Uncharacterized protein</fullName>
    </submittedName>
</protein>
<accession>A0AAW2Y0D4</accession>
<evidence type="ECO:0000256" key="1">
    <source>
        <dbReference type="SAM" id="MobiDB-lite"/>
    </source>
</evidence>
<feature type="compositionally biased region" description="Polar residues" evidence="1">
    <location>
        <begin position="1"/>
        <end position="10"/>
    </location>
</feature>
<dbReference type="AlphaFoldDB" id="A0AAW2Y0D4"/>
<dbReference type="EMBL" id="JACGWN010000002">
    <property type="protein sequence ID" value="KAL0459031.1"/>
    <property type="molecule type" value="Genomic_DNA"/>
</dbReference>
<feature type="compositionally biased region" description="Basic residues" evidence="1">
    <location>
        <begin position="60"/>
        <end position="69"/>
    </location>
</feature>
<reference evidence="2" key="1">
    <citation type="submission" date="2020-06" db="EMBL/GenBank/DDBJ databases">
        <authorList>
            <person name="Li T."/>
            <person name="Hu X."/>
            <person name="Zhang T."/>
            <person name="Song X."/>
            <person name="Zhang H."/>
            <person name="Dai N."/>
            <person name="Sheng W."/>
            <person name="Hou X."/>
            <person name="Wei L."/>
        </authorList>
    </citation>
    <scope>NUCLEOTIDE SEQUENCE</scope>
    <source>
        <strain evidence="2">KEN1</strain>
        <tissue evidence="2">Leaf</tissue>
    </source>
</reference>
<evidence type="ECO:0000313" key="2">
    <source>
        <dbReference type="EMBL" id="KAL0459031.1"/>
    </source>
</evidence>
<reference evidence="2" key="2">
    <citation type="journal article" date="2024" name="Plant">
        <title>Genomic evolution and insights into agronomic trait innovations of Sesamum species.</title>
        <authorList>
            <person name="Miao H."/>
            <person name="Wang L."/>
            <person name="Qu L."/>
            <person name="Liu H."/>
            <person name="Sun Y."/>
            <person name="Le M."/>
            <person name="Wang Q."/>
            <person name="Wei S."/>
            <person name="Zheng Y."/>
            <person name="Lin W."/>
            <person name="Duan Y."/>
            <person name="Cao H."/>
            <person name="Xiong S."/>
            <person name="Wang X."/>
            <person name="Wei L."/>
            <person name="Li C."/>
            <person name="Ma Q."/>
            <person name="Ju M."/>
            <person name="Zhao R."/>
            <person name="Li G."/>
            <person name="Mu C."/>
            <person name="Tian Q."/>
            <person name="Mei H."/>
            <person name="Zhang T."/>
            <person name="Gao T."/>
            <person name="Zhang H."/>
        </authorList>
    </citation>
    <scope>NUCLEOTIDE SEQUENCE</scope>
    <source>
        <strain evidence="2">KEN1</strain>
    </source>
</reference>
<organism evidence="2">
    <name type="scientific">Sesamum latifolium</name>
    <dbReference type="NCBI Taxonomy" id="2727402"/>
    <lineage>
        <taxon>Eukaryota</taxon>
        <taxon>Viridiplantae</taxon>
        <taxon>Streptophyta</taxon>
        <taxon>Embryophyta</taxon>
        <taxon>Tracheophyta</taxon>
        <taxon>Spermatophyta</taxon>
        <taxon>Magnoliopsida</taxon>
        <taxon>eudicotyledons</taxon>
        <taxon>Gunneridae</taxon>
        <taxon>Pentapetalae</taxon>
        <taxon>asterids</taxon>
        <taxon>lamiids</taxon>
        <taxon>Lamiales</taxon>
        <taxon>Pedaliaceae</taxon>
        <taxon>Sesamum</taxon>
    </lineage>
</organism>
<gene>
    <name evidence="2" type="ORF">Slati_0530300</name>
</gene>
<proteinExistence type="predicted"/>
<feature type="region of interest" description="Disordered" evidence="1">
    <location>
        <begin position="1"/>
        <end position="86"/>
    </location>
</feature>
<sequence>MVSAREQQQPYPGAQAREEPGIQAWNACSGLESSNSASKHTARRTTPAAVSRATPARCGLRTRRSKRQCPRGGEKRGQSNPDWTAP</sequence>
<name>A0AAW2Y0D4_9LAMI</name>
<comment type="caution">
    <text evidence="2">The sequence shown here is derived from an EMBL/GenBank/DDBJ whole genome shotgun (WGS) entry which is preliminary data.</text>
</comment>